<proteinExistence type="predicted"/>
<dbReference type="EMBL" id="JACCJC010000005">
    <property type="protein sequence ID" value="KAF6239856.1"/>
    <property type="molecule type" value="Genomic_DNA"/>
</dbReference>
<dbReference type="GeneID" id="59284076"/>
<dbReference type="AlphaFoldDB" id="A0A8H6L8N4"/>
<gene>
    <name evidence="1" type="ORF">HO173_002403</name>
</gene>
<name>A0A8H6L8N4_9LECA</name>
<evidence type="ECO:0000313" key="2">
    <source>
        <dbReference type="Proteomes" id="UP000578531"/>
    </source>
</evidence>
<accession>A0A8H6L8N4</accession>
<evidence type="ECO:0000313" key="1">
    <source>
        <dbReference type="EMBL" id="KAF6239856.1"/>
    </source>
</evidence>
<organism evidence="1 2">
    <name type="scientific">Letharia columbiana</name>
    <dbReference type="NCBI Taxonomy" id="112416"/>
    <lineage>
        <taxon>Eukaryota</taxon>
        <taxon>Fungi</taxon>
        <taxon>Dikarya</taxon>
        <taxon>Ascomycota</taxon>
        <taxon>Pezizomycotina</taxon>
        <taxon>Lecanoromycetes</taxon>
        <taxon>OSLEUM clade</taxon>
        <taxon>Lecanoromycetidae</taxon>
        <taxon>Lecanorales</taxon>
        <taxon>Lecanorineae</taxon>
        <taxon>Parmeliaceae</taxon>
        <taxon>Letharia</taxon>
    </lineage>
</organism>
<comment type="caution">
    <text evidence="1">The sequence shown here is derived from an EMBL/GenBank/DDBJ whole genome shotgun (WGS) entry which is preliminary data.</text>
</comment>
<sequence length="156" mass="17182">MANPAGVDISRLDCHTAHRIMVVSDQGTEPMHSIRAKASFSQAFASASIIRGSKENRCALPTKRLTVPPRAPSPSRKRQSIDVLTTYPASFLPSTVPTTWKPHHSVTPPKARSLILRGRCSVIVQRPFVSDVQLVSVDFTRRNGWVLGTDRRGRTA</sequence>
<dbReference type="Proteomes" id="UP000578531">
    <property type="component" value="Unassembled WGS sequence"/>
</dbReference>
<keyword evidence="2" id="KW-1185">Reference proteome</keyword>
<reference evidence="1 2" key="1">
    <citation type="journal article" date="2020" name="Genomics">
        <title>Complete, high-quality genomes from long-read metagenomic sequencing of two wolf lichen thalli reveals enigmatic genome architecture.</title>
        <authorList>
            <person name="McKenzie S.K."/>
            <person name="Walston R.F."/>
            <person name="Allen J.L."/>
        </authorList>
    </citation>
    <scope>NUCLEOTIDE SEQUENCE [LARGE SCALE GENOMIC DNA]</scope>
    <source>
        <strain evidence="1">WasteWater2</strain>
    </source>
</reference>
<dbReference type="RefSeq" id="XP_037169131.1">
    <property type="nucleotide sequence ID" value="XM_037304336.1"/>
</dbReference>
<protein>
    <submittedName>
        <fullName evidence="1">Uncharacterized protein</fullName>
    </submittedName>
</protein>